<dbReference type="GO" id="GO:0005737">
    <property type="term" value="C:cytoplasm"/>
    <property type="evidence" value="ECO:0007669"/>
    <property type="project" value="TreeGrafter"/>
</dbReference>
<dbReference type="Gene3D" id="1.10.510.10">
    <property type="entry name" value="Transferase(Phosphotransferase) domain 1"/>
    <property type="match status" value="1"/>
</dbReference>
<evidence type="ECO:0000256" key="8">
    <source>
        <dbReference type="ARBA" id="ARBA00023306"/>
    </source>
</evidence>
<dbReference type="InterPro" id="IPR011009">
    <property type="entry name" value="Kinase-like_dom_sf"/>
</dbReference>
<dbReference type="EMBL" id="FN653025">
    <property type="protein sequence ID" value="CBY18441.1"/>
    <property type="molecule type" value="Genomic_DNA"/>
</dbReference>
<gene>
    <name evidence="13" type="ORF">GSOID_T00002302001</name>
</gene>
<dbReference type="GO" id="GO:0005634">
    <property type="term" value="C:nucleus"/>
    <property type="evidence" value="ECO:0007669"/>
    <property type="project" value="TreeGrafter"/>
</dbReference>
<feature type="domain" description="Protein kinase" evidence="12">
    <location>
        <begin position="12"/>
        <end position="306"/>
    </location>
</feature>
<dbReference type="SMART" id="SM00220">
    <property type="entry name" value="S_TKc"/>
    <property type="match status" value="1"/>
</dbReference>
<dbReference type="InterPro" id="IPR000719">
    <property type="entry name" value="Prot_kinase_dom"/>
</dbReference>
<evidence type="ECO:0000256" key="9">
    <source>
        <dbReference type="ARBA" id="ARBA00041295"/>
    </source>
</evidence>
<dbReference type="PANTHER" id="PTHR24056">
    <property type="entry name" value="CELL DIVISION PROTEIN KINASE"/>
    <property type="match status" value="1"/>
</dbReference>
<evidence type="ECO:0000256" key="11">
    <source>
        <dbReference type="RuleBase" id="RU000304"/>
    </source>
</evidence>
<evidence type="ECO:0000313" key="13">
    <source>
        <dbReference type="EMBL" id="CBY18441.1"/>
    </source>
</evidence>
<dbReference type="GO" id="GO:0051301">
    <property type="term" value="P:cell division"/>
    <property type="evidence" value="ECO:0007669"/>
    <property type="project" value="UniProtKB-KW"/>
</dbReference>
<dbReference type="InParanoid" id="E4X572"/>
<evidence type="ECO:0000256" key="4">
    <source>
        <dbReference type="ARBA" id="ARBA00022679"/>
    </source>
</evidence>
<keyword evidence="6" id="KW-0418">Kinase</keyword>
<accession>E4X572</accession>
<comment type="similarity">
    <text evidence="1">Belongs to the protein kinase superfamily. CMGC Ser/Thr protein kinase family. CDC2/CDKX subfamily.</text>
</comment>
<dbReference type="PROSITE" id="PS50011">
    <property type="entry name" value="PROTEIN_KINASE_DOM"/>
    <property type="match status" value="1"/>
</dbReference>
<dbReference type="InterPro" id="IPR017441">
    <property type="entry name" value="Protein_kinase_ATP_BS"/>
</dbReference>
<name>E4X572_OIKDI</name>
<evidence type="ECO:0000256" key="1">
    <source>
        <dbReference type="ARBA" id="ARBA00006485"/>
    </source>
</evidence>
<dbReference type="AlphaFoldDB" id="E4X572"/>
<keyword evidence="7 10" id="KW-0067">ATP-binding</keyword>
<dbReference type="Pfam" id="PF00069">
    <property type="entry name" value="Pkinase"/>
    <property type="match status" value="1"/>
</dbReference>
<evidence type="ECO:0000256" key="7">
    <source>
        <dbReference type="ARBA" id="ARBA00022840"/>
    </source>
</evidence>
<keyword evidence="8" id="KW-0131">Cell cycle</keyword>
<dbReference type="OrthoDB" id="1732493at2759"/>
<evidence type="ECO:0000256" key="10">
    <source>
        <dbReference type="PROSITE-ProRule" id="PRU10141"/>
    </source>
</evidence>
<evidence type="ECO:0000259" key="12">
    <source>
        <dbReference type="PROSITE" id="PS50011"/>
    </source>
</evidence>
<dbReference type="SUPFAM" id="SSF56112">
    <property type="entry name" value="Protein kinase-like (PK-like)"/>
    <property type="match status" value="1"/>
</dbReference>
<evidence type="ECO:0000256" key="3">
    <source>
        <dbReference type="ARBA" id="ARBA00022618"/>
    </source>
</evidence>
<keyword evidence="2 11" id="KW-0723">Serine/threonine-protein kinase</keyword>
<dbReference type="PROSITE" id="PS00108">
    <property type="entry name" value="PROTEIN_KINASE_ST"/>
    <property type="match status" value="1"/>
</dbReference>
<reference evidence="13" key="1">
    <citation type="journal article" date="2010" name="Science">
        <title>Plasticity of animal genome architecture unmasked by rapid evolution of a pelagic tunicate.</title>
        <authorList>
            <person name="Denoeud F."/>
            <person name="Henriet S."/>
            <person name="Mungpakdee S."/>
            <person name="Aury J.M."/>
            <person name="Da Silva C."/>
            <person name="Brinkmann H."/>
            <person name="Mikhaleva J."/>
            <person name="Olsen L.C."/>
            <person name="Jubin C."/>
            <person name="Canestro C."/>
            <person name="Bouquet J.M."/>
            <person name="Danks G."/>
            <person name="Poulain J."/>
            <person name="Campsteijn C."/>
            <person name="Adamski M."/>
            <person name="Cross I."/>
            <person name="Yadetie F."/>
            <person name="Muffato M."/>
            <person name="Louis A."/>
            <person name="Butcher S."/>
            <person name="Tsagkogeorga G."/>
            <person name="Konrad A."/>
            <person name="Singh S."/>
            <person name="Jensen M.F."/>
            <person name="Cong E.H."/>
            <person name="Eikeseth-Otteraa H."/>
            <person name="Noel B."/>
            <person name="Anthouard V."/>
            <person name="Porcel B.M."/>
            <person name="Kachouri-Lafond R."/>
            <person name="Nishino A."/>
            <person name="Ugolini M."/>
            <person name="Chourrout P."/>
            <person name="Nishida H."/>
            <person name="Aasland R."/>
            <person name="Huzurbazar S."/>
            <person name="Westhof E."/>
            <person name="Delsuc F."/>
            <person name="Lehrach H."/>
            <person name="Reinhardt R."/>
            <person name="Weissenbach J."/>
            <person name="Roy S.W."/>
            <person name="Artiguenave F."/>
            <person name="Postlethwait J.H."/>
            <person name="Manak J.R."/>
            <person name="Thompson E.M."/>
            <person name="Jaillon O."/>
            <person name="Du Pasquier L."/>
            <person name="Boudinot P."/>
            <person name="Liberles D.A."/>
            <person name="Volff J.N."/>
            <person name="Philippe H."/>
            <person name="Lenhard B."/>
            <person name="Roest Crollius H."/>
            <person name="Wincker P."/>
            <person name="Chourrout D."/>
        </authorList>
    </citation>
    <scope>NUCLEOTIDE SEQUENCE [LARGE SCALE GENOMIC DNA]</scope>
</reference>
<dbReference type="GO" id="GO:0005524">
    <property type="term" value="F:ATP binding"/>
    <property type="evidence" value="ECO:0007669"/>
    <property type="project" value="UniProtKB-UniRule"/>
</dbReference>
<dbReference type="PANTHER" id="PTHR24056:SF46">
    <property type="entry name" value="CYCLIN-DEPENDENT KINASE 5"/>
    <property type="match status" value="1"/>
</dbReference>
<keyword evidence="14" id="KW-1185">Reference proteome</keyword>
<keyword evidence="5 10" id="KW-0547">Nucleotide-binding</keyword>
<keyword evidence="3" id="KW-0132">Cell division</keyword>
<protein>
    <recommendedName>
        <fullName evidence="9">Cell division protein kinase 5</fullName>
    </recommendedName>
</protein>
<dbReference type="InterPro" id="IPR050108">
    <property type="entry name" value="CDK"/>
</dbReference>
<dbReference type="FunFam" id="3.30.200.20:FF:000144">
    <property type="entry name" value="Cyclin-dependent kinase 5"/>
    <property type="match status" value="1"/>
</dbReference>
<evidence type="ECO:0000313" key="14">
    <source>
        <dbReference type="Proteomes" id="UP000001307"/>
    </source>
</evidence>
<proteinExistence type="inferred from homology"/>
<feature type="binding site" evidence="10">
    <location>
        <position position="40"/>
    </location>
    <ligand>
        <name>ATP</name>
        <dbReference type="ChEBI" id="CHEBI:30616"/>
    </ligand>
</feature>
<sequence length="317" mass="36256">MENRNSSKVGRYEKLEKIGEGTYGTVFRGRDRDGSEVALKRIKLDDDEEGVPSSALREICLLRELRHKNVVRLLDVLHTDKKLTLVFEYCSVDLKIWLKKYHTSRTLLSFLNQTTAGKLHAPEVSALFYQLLKGLSYCHAKSVLHRDLKPQNLLIHEGVLKLADFGLARAVGLPVRQYSNEVVTLWYRPPDVLLGARVYTFTVDSWSAGCIFAEIANSGTPLFPGQDIEDQLRIIFRLIGTPNDNEWPTMRRLPDYRPFPRFPAETNWSEQVPTLSETGIDLLKKMLMPNPHSRLTADQALMHQYFTMLNGNSRTLL</sequence>
<keyword evidence="4" id="KW-0808">Transferase</keyword>
<dbReference type="Gene3D" id="3.30.200.20">
    <property type="entry name" value="Phosphorylase Kinase, domain 1"/>
    <property type="match status" value="1"/>
</dbReference>
<dbReference type="InterPro" id="IPR008271">
    <property type="entry name" value="Ser/Thr_kinase_AS"/>
</dbReference>
<organism evidence="13">
    <name type="scientific">Oikopleura dioica</name>
    <name type="common">Tunicate</name>
    <dbReference type="NCBI Taxonomy" id="34765"/>
    <lineage>
        <taxon>Eukaryota</taxon>
        <taxon>Metazoa</taxon>
        <taxon>Chordata</taxon>
        <taxon>Tunicata</taxon>
        <taxon>Appendicularia</taxon>
        <taxon>Copelata</taxon>
        <taxon>Oikopleuridae</taxon>
        <taxon>Oikopleura</taxon>
    </lineage>
</organism>
<evidence type="ECO:0000256" key="5">
    <source>
        <dbReference type="ARBA" id="ARBA00022741"/>
    </source>
</evidence>
<dbReference type="PROSITE" id="PS00107">
    <property type="entry name" value="PROTEIN_KINASE_ATP"/>
    <property type="match status" value="1"/>
</dbReference>
<evidence type="ECO:0000256" key="6">
    <source>
        <dbReference type="ARBA" id="ARBA00022777"/>
    </source>
</evidence>
<dbReference type="GO" id="GO:0004693">
    <property type="term" value="F:cyclin-dependent protein serine/threonine kinase activity"/>
    <property type="evidence" value="ECO:0007669"/>
    <property type="project" value="TreeGrafter"/>
</dbReference>
<dbReference type="Proteomes" id="UP000001307">
    <property type="component" value="Unassembled WGS sequence"/>
</dbReference>
<evidence type="ECO:0000256" key="2">
    <source>
        <dbReference type="ARBA" id="ARBA00022527"/>
    </source>
</evidence>
<dbReference type="FunFam" id="1.10.510.10:FF:000611">
    <property type="entry name" value="CMGC family protein kinase"/>
    <property type="match status" value="1"/>
</dbReference>
<dbReference type="FunCoup" id="E4X572">
    <property type="interactions" value="394"/>
</dbReference>